<gene>
    <name evidence="2" type="ORF">B4147_2404</name>
</gene>
<keyword evidence="1" id="KW-1133">Transmembrane helix</keyword>
<sequence>MIRITTFILAIIIMGYSIYSWNDDSKQSMLILQLLLGFMLAGMGIQNVKKGEKGNKDMGLLLNMLSNSLFFKVFSLKIVVAVWYISLSIQNLFVIQ</sequence>
<dbReference type="EMBL" id="LCYN01000031">
    <property type="protein sequence ID" value="KKZ93168.1"/>
    <property type="molecule type" value="Genomic_DNA"/>
</dbReference>
<keyword evidence="1" id="KW-0812">Transmembrane</keyword>
<organism evidence="2 3">
    <name type="scientific">Bacillus wiedmannii</name>
    <dbReference type="NCBI Taxonomy" id="1890302"/>
    <lineage>
        <taxon>Bacteria</taxon>
        <taxon>Bacillati</taxon>
        <taxon>Bacillota</taxon>
        <taxon>Bacilli</taxon>
        <taxon>Bacillales</taxon>
        <taxon>Bacillaceae</taxon>
        <taxon>Bacillus</taxon>
        <taxon>Bacillus cereus group</taxon>
    </lineage>
</organism>
<evidence type="ECO:0000313" key="3">
    <source>
        <dbReference type="Proteomes" id="UP000035350"/>
    </source>
</evidence>
<evidence type="ECO:0000256" key="1">
    <source>
        <dbReference type="SAM" id="Phobius"/>
    </source>
</evidence>
<dbReference type="PATRIC" id="fig|1396.433.peg.5135"/>
<reference evidence="2 3" key="1">
    <citation type="journal article" date="2015" name="Genome Announc.">
        <title>Next-Generation Whole-Genome Sequencing of Eight Strains of Bacillus cereus, Isolated from Food.</title>
        <authorList>
            <person name="Krawczyk A.O."/>
            <person name="de Jong A."/>
            <person name="Eijlander R.T."/>
            <person name="Berendsen E.M."/>
            <person name="Holsappel S."/>
            <person name="Wells-Bennik M.H."/>
            <person name="Kuipers O.P."/>
        </authorList>
    </citation>
    <scope>NUCLEOTIDE SEQUENCE [LARGE SCALE GENOMIC DNA]</scope>
    <source>
        <strain evidence="2 3">B4147</strain>
    </source>
</reference>
<feature type="transmembrane region" description="Helical" evidence="1">
    <location>
        <begin position="30"/>
        <end position="48"/>
    </location>
</feature>
<protein>
    <recommendedName>
        <fullName evidence="4">DUF3953 domain-containing protein</fullName>
    </recommendedName>
</protein>
<evidence type="ECO:0000313" key="2">
    <source>
        <dbReference type="EMBL" id="KKZ93168.1"/>
    </source>
</evidence>
<proteinExistence type="predicted"/>
<evidence type="ECO:0008006" key="4">
    <source>
        <dbReference type="Google" id="ProtNLM"/>
    </source>
</evidence>
<reference evidence="3" key="2">
    <citation type="submission" date="2015-04" db="EMBL/GenBank/DDBJ databases">
        <title>Draft Genome Sequences of Eight Spore-Forming Food Isolates of Bacillus cereus Genome sequencing.</title>
        <authorList>
            <person name="Krawcyk A.O."/>
            <person name="de Jong A."/>
            <person name="Eijlander R.T."/>
            <person name="Berendsen E.M."/>
            <person name="Holsappel S."/>
            <person name="Wells-Bennik M."/>
            <person name="Kuipers O.P."/>
        </authorList>
    </citation>
    <scope>NUCLEOTIDE SEQUENCE [LARGE SCALE GENOMIC DNA]</scope>
    <source>
        <strain evidence="3">B4147</strain>
    </source>
</reference>
<keyword evidence="1" id="KW-0472">Membrane</keyword>
<feature type="transmembrane region" description="Helical" evidence="1">
    <location>
        <begin position="69"/>
        <end position="89"/>
    </location>
</feature>
<dbReference type="RefSeq" id="WP_046959617.1">
    <property type="nucleotide sequence ID" value="NZ_LCYN01000031.1"/>
</dbReference>
<accession>A0A0G8C046</accession>
<dbReference type="AlphaFoldDB" id="A0A0G8C046"/>
<comment type="caution">
    <text evidence="2">The sequence shown here is derived from an EMBL/GenBank/DDBJ whole genome shotgun (WGS) entry which is preliminary data.</text>
</comment>
<dbReference type="Proteomes" id="UP000035350">
    <property type="component" value="Unassembled WGS sequence"/>
</dbReference>
<name>A0A0G8C046_9BACI</name>